<feature type="transmembrane region" description="Helical" evidence="9">
    <location>
        <begin position="189"/>
        <end position="207"/>
    </location>
</feature>
<sequence>MTVRSTETPPGGATPAAEVPARDTDKLSREHLGVIALLMVSAFIVILNETTMGVALPSVMSEFGIEPSAGQWLTTAFLLTMAVVIPTTGWLLQRVGTRTAFILGMSLFSLGTLLAGLAPVFGLLVAARVVQASGTAVMLPLLMTTVMTIVPPHHRGRVMGNVSLVIAVAPALGPTMSGAVVNALGWREVFWVVLPIALVGLTLGLFLVRDVAERARKNLDGLSVVLSAFAFGGLVYGLSSLGEAARHTPPVSPVLPIVGGLVFLALFVRRQLRLQRTDDALLDLRVFRAPGFPAGLSVLVVAMIAMFGMIIGLPLVLQEAIGLAPLASGLVMLPGGLMMGLLGPVVGRLYDRVGPRPLVLPGVSAVAVAMVLFATLSPSSPVWWVMVGHIVLSLGLACVFTPTLTSALGGLAPRLYSHGSATITTLQQLAGAAGTALFVALLTLRSVALLDDGATEAAATAGGARLAFGVAAGVMIGAVLLATRLRKADDVRQETPAAH</sequence>
<gene>
    <name evidence="11" type="ORF">HLI28_06315</name>
</gene>
<feature type="region of interest" description="Disordered" evidence="8">
    <location>
        <begin position="1"/>
        <end position="24"/>
    </location>
</feature>
<accession>A0A849JUW0</accession>
<feature type="transmembrane region" description="Helical" evidence="9">
    <location>
        <begin position="219"/>
        <end position="238"/>
    </location>
</feature>
<keyword evidence="7 9" id="KW-0472">Membrane</keyword>
<feature type="transmembrane region" description="Helical" evidence="9">
    <location>
        <begin position="32"/>
        <end position="52"/>
    </location>
</feature>
<dbReference type="NCBIfam" id="TIGR00711">
    <property type="entry name" value="efflux_EmrB"/>
    <property type="match status" value="1"/>
</dbReference>
<evidence type="ECO:0000256" key="2">
    <source>
        <dbReference type="ARBA" id="ARBA00008537"/>
    </source>
</evidence>
<feature type="transmembrane region" description="Helical" evidence="9">
    <location>
        <begin position="382"/>
        <end position="408"/>
    </location>
</feature>
<evidence type="ECO:0000313" key="12">
    <source>
        <dbReference type="Proteomes" id="UP000557204"/>
    </source>
</evidence>
<organism evidence="11 12">
    <name type="scientific">Isoptericola sediminis</name>
    <dbReference type="NCBI Taxonomy" id="2733572"/>
    <lineage>
        <taxon>Bacteria</taxon>
        <taxon>Bacillati</taxon>
        <taxon>Actinomycetota</taxon>
        <taxon>Actinomycetes</taxon>
        <taxon>Micrococcales</taxon>
        <taxon>Promicromonosporaceae</taxon>
        <taxon>Isoptericola</taxon>
    </lineage>
</organism>
<dbReference type="PRINTS" id="PR01036">
    <property type="entry name" value="TCRTETB"/>
</dbReference>
<reference evidence="11 12" key="1">
    <citation type="submission" date="2020-05" db="EMBL/GenBank/DDBJ databases">
        <title>Genome sequence of Isoptericola sp. JC619 isolated from Chilika lagoon, India.</title>
        <authorList>
            <person name="Kumar D."/>
            <person name="Appam K."/>
            <person name="Gandham S."/>
            <person name="Uppada J."/>
            <person name="Sasikala C."/>
            <person name="Venkata Ramana C."/>
        </authorList>
    </citation>
    <scope>NUCLEOTIDE SEQUENCE [LARGE SCALE GENOMIC DNA]</scope>
    <source>
        <strain evidence="11 12">JC619</strain>
    </source>
</reference>
<dbReference type="InterPro" id="IPR011701">
    <property type="entry name" value="MFS"/>
</dbReference>
<protein>
    <submittedName>
        <fullName evidence="11">DHA2 family efflux MFS transporter permease subunit</fullName>
    </submittedName>
</protein>
<feature type="transmembrane region" description="Helical" evidence="9">
    <location>
        <begin position="99"/>
        <end position="124"/>
    </location>
</feature>
<feature type="domain" description="Major facilitator superfamily (MFS) profile" evidence="10">
    <location>
        <begin position="34"/>
        <end position="490"/>
    </location>
</feature>
<evidence type="ECO:0000256" key="9">
    <source>
        <dbReference type="SAM" id="Phobius"/>
    </source>
</evidence>
<dbReference type="Gene3D" id="1.20.1720.10">
    <property type="entry name" value="Multidrug resistance protein D"/>
    <property type="match status" value="1"/>
</dbReference>
<dbReference type="Gene3D" id="1.20.1250.20">
    <property type="entry name" value="MFS general substrate transporter like domains"/>
    <property type="match status" value="1"/>
</dbReference>
<evidence type="ECO:0000256" key="4">
    <source>
        <dbReference type="ARBA" id="ARBA00022475"/>
    </source>
</evidence>
<feature type="transmembrane region" description="Helical" evidence="9">
    <location>
        <begin position="162"/>
        <end position="183"/>
    </location>
</feature>
<dbReference type="Proteomes" id="UP000557204">
    <property type="component" value="Unassembled WGS sequence"/>
</dbReference>
<dbReference type="PANTHER" id="PTHR42718:SF9">
    <property type="entry name" value="MAJOR FACILITATOR SUPERFAMILY MULTIDRUG TRANSPORTER MFSC"/>
    <property type="match status" value="1"/>
</dbReference>
<keyword evidence="3" id="KW-0813">Transport</keyword>
<evidence type="ECO:0000313" key="11">
    <source>
        <dbReference type="EMBL" id="NNU27156.1"/>
    </source>
</evidence>
<dbReference type="CDD" id="cd17503">
    <property type="entry name" value="MFS_LmrB_MDR_like"/>
    <property type="match status" value="1"/>
</dbReference>
<feature type="transmembrane region" description="Helical" evidence="9">
    <location>
        <begin position="250"/>
        <end position="268"/>
    </location>
</feature>
<dbReference type="GO" id="GO:0022857">
    <property type="term" value="F:transmembrane transporter activity"/>
    <property type="evidence" value="ECO:0007669"/>
    <property type="project" value="InterPro"/>
</dbReference>
<keyword evidence="4" id="KW-1003">Cell membrane</keyword>
<keyword evidence="6 9" id="KW-1133">Transmembrane helix</keyword>
<evidence type="ECO:0000256" key="7">
    <source>
        <dbReference type="ARBA" id="ARBA00023136"/>
    </source>
</evidence>
<feature type="transmembrane region" description="Helical" evidence="9">
    <location>
        <begin position="72"/>
        <end position="92"/>
    </location>
</feature>
<dbReference type="InterPro" id="IPR004638">
    <property type="entry name" value="EmrB-like"/>
</dbReference>
<dbReference type="GO" id="GO:0005886">
    <property type="term" value="C:plasma membrane"/>
    <property type="evidence" value="ECO:0007669"/>
    <property type="project" value="UniProtKB-SubCell"/>
</dbReference>
<dbReference type="InterPro" id="IPR036259">
    <property type="entry name" value="MFS_trans_sf"/>
</dbReference>
<feature type="transmembrane region" description="Helical" evidence="9">
    <location>
        <begin position="358"/>
        <end position="376"/>
    </location>
</feature>
<dbReference type="EMBL" id="JABFAJ010000011">
    <property type="protein sequence ID" value="NNU27156.1"/>
    <property type="molecule type" value="Genomic_DNA"/>
</dbReference>
<name>A0A849JUW0_9MICO</name>
<evidence type="ECO:0000256" key="6">
    <source>
        <dbReference type="ARBA" id="ARBA00022989"/>
    </source>
</evidence>
<comment type="subcellular location">
    <subcellularLocation>
        <location evidence="1">Cell membrane</location>
        <topology evidence="1">Multi-pass membrane protein</topology>
    </subcellularLocation>
</comment>
<keyword evidence="12" id="KW-1185">Reference proteome</keyword>
<feature type="transmembrane region" description="Helical" evidence="9">
    <location>
        <begin position="429"/>
        <end position="450"/>
    </location>
</feature>
<evidence type="ECO:0000256" key="8">
    <source>
        <dbReference type="SAM" id="MobiDB-lite"/>
    </source>
</evidence>
<feature type="transmembrane region" description="Helical" evidence="9">
    <location>
        <begin position="462"/>
        <end position="482"/>
    </location>
</feature>
<feature type="transmembrane region" description="Helical" evidence="9">
    <location>
        <begin position="130"/>
        <end position="150"/>
    </location>
</feature>
<evidence type="ECO:0000259" key="10">
    <source>
        <dbReference type="PROSITE" id="PS50850"/>
    </source>
</evidence>
<dbReference type="SUPFAM" id="SSF103473">
    <property type="entry name" value="MFS general substrate transporter"/>
    <property type="match status" value="1"/>
</dbReference>
<keyword evidence="5 9" id="KW-0812">Transmembrane</keyword>
<feature type="transmembrane region" description="Helical" evidence="9">
    <location>
        <begin position="289"/>
        <end position="317"/>
    </location>
</feature>
<dbReference type="PROSITE" id="PS50850">
    <property type="entry name" value="MFS"/>
    <property type="match status" value="1"/>
</dbReference>
<evidence type="ECO:0000256" key="1">
    <source>
        <dbReference type="ARBA" id="ARBA00004651"/>
    </source>
</evidence>
<dbReference type="PANTHER" id="PTHR42718">
    <property type="entry name" value="MAJOR FACILITATOR SUPERFAMILY MULTIDRUG TRANSPORTER MFSC"/>
    <property type="match status" value="1"/>
</dbReference>
<dbReference type="RefSeq" id="WP_171246660.1">
    <property type="nucleotide sequence ID" value="NZ_JABFAJ010000011.1"/>
</dbReference>
<proteinExistence type="inferred from homology"/>
<comment type="caution">
    <text evidence="11">The sequence shown here is derived from an EMBL/GenBank/DDBJ whole genome shotgun (WGS) entry which is preliminary data.</text>
</comment>
<dbReference type="AlphaFoldDB" id="A0A849JUW0"/>
<evidence type="ECO:0000256" key="3">
    <source>
        <dbReference type="ARBA" id="ARBA00022448"/>
    </source>
</evidence>
<dbReference type="Pfam" id="PF07690">
    <property type="entry name" value="MFS_1"/>
    <property type="match status" value="1"/>
</dbReference>
<evidence type="ECO:0000256" key="5">
    <source>
        <dbReference type="ARBA" id="ARBA00022692"/>
    </source>
</evidence>
<comment type="similarity">
    <text evidence="2">Belongs to the major facilitator superfamily. EmrB family.</text>
</comment>
<feature type="transmembrane region" description="Helical" evidence="9">
    <location>
        <begin position="323"/>
        <end position="346"/>
    </location>
</feature>
<dbReference type="InterPro" id="IPR020846">
    <property type="entry name" value="MFS_dom"/>
</dbReference>